<feature type="compositionally biased region" description="Low complexity" evidence="1">
    <location>
        <begin position="255"/>
        <end position="267"/>
    </location>
</feature>
<organism evidence="2">
    <name type="scientific">Ostreococcus tauri</name>
    <name type="common">Marine green alga</name>
    <dbReference type="NCBI Taxonomy" id="70448"/>
    <lineage>
        <taxon>Eukaryota</taxon>
        <taxon>Viridiplantae</taxon>
        <taxon>Chlorophyta</taxon>
        <taxon>Mamiellophyceae</taxon>
        <taxon>Mamiellales</taxon>
        <taxon>Bathycoccaceae</taxon>
        <taxon>Ostreococcus</taxon>
    </lineage>
</organism>
<dbReference type="EMBL" id="KZ155785">
    <property type="protein sequence ID" value="OUS45816.1"/>
    <property type="molecule type" value="Genomic_DNA"/>
</dbReference>
<dbReference type="AlphaFoldDB" id="A0A1Y5I8J5"/>
<reference evidence="2" key="1">
    <citation type="submission" date="2017-04" db="EMBL/GenBank/DDBJ databases">
        <title>Population genomics of picophytoplankton unveils novel chromosome hypervariability.</title>
        <authorList>
            <consortium name="DOE Joint Genome Institute"/>
            <person name="Blanc-Mathieu R."/>
            <person name="Krasovec M."/>
            <person name="Hebrard M."/>
            <person name="Yau S."/>
            <person name="Desgranges E."/>
            <person name="Martin J."/>
            <person name="Schackwitz W."/>
            <person name="Kuo A."/>
            <person name="Salin G."/>
            <person name="Donnadieu C."/>
            <person name="Desdevises Y."/>
            <person name="Sanchez-Ferandin S."/>
            <person name="Moreau H."/>
            <person name="Rivals E."/>
            <person name="Grigoriev I.V."/>
            <person name="Grimsley N."/>
            <person name="Eyre-Walker A."/>
            <person name="Piganeau G."/>
        </authorList>
    </citation>
    <scope>NUCLEOTIDE SEQUENCE [LARGE SCALE GENOMIC DNA]</scope>
    <source>
        <strain evidence="2">RCC 1115</strain>
    </source>
</reference>
<sequence length="308" mass="31763">MLGKLSSCDRSKNVRFGLTFDEGGSTRSLVISRGCNEAKLHCHVRSLRAKCQLCTRHLDGGRNRAFGGGGPLGSGGGACAEKCGGGIPYGGIGANCRGGPGYPAAYRGWIGWTQPGGPIGTPGYVCGGTNTPAPSRDARTPPRQKSSSCKSARRSFFTALPDLGTNGAALSDRPDALASSSPPRIFPPFTPTSSTPAFVPPRSSTDAPRHSASASASSASSSAPNIRSRANLYASSFSSSAVRPRSRTSPSSNVRTPRASARPSAISARRTIVVGRRVVVPSSSPSCVRASNARSIAPDARAWTTTRA</sequence>
<evidence type="ECO:0000256" key="1">
    <source>
        <dbReference type="SAM" id="MobiDB-lite"/>
    </source>
</evidence>
<protein>
    <submittedName>
        <fullName evidence="2">Uncharacterized protein</fullName>
    </submittedName>
</protein>
<accession>A0A1Y5I8J5</accession>
<feature type="compositionally biased region" description="Low complexity" evidence="1">
    <location>
        <begin position="211"/>
        <end position="243"/>
    </location>
</feature>
<gene>
    <name evidence="2" type="ORF">BE221DRAFT_11533</name>
</gene>
<feature type="compositionally biased region" description="Low complexity" evidence="1">
    <location>
        <begin position="191"/>
        <end position="201"/>
    </location>
</feature>
<proteinExistence type="predicted"/>
<evidence type="ECO:0000313" key="2">
    <source>
        <dbReference type="EMBL" id="OUS45816.1"/>
    </source>
</evidence>
<name>A0A1Y5I8J5_OSTTA</name>
<dbReference type="Proteomes" id="UP000195557">
    <property type="component" value="Unassembled WGS sequence"/>
</dbReference>
<feature type="region of interest" description="Disordered" evidence="1">
    <location>
        <begin position="123"/>
        <end position="267"/>
    </location>
</feature>